<keyword evidence="2" id="KW-0238">DNA-binding</keyword>
<comment type="caution">
    <text evidence="5">The sequence shown here is derived from an EMBL/GenBank/DDBJ whole genome shotgun (WGS) entry which is preliminary data.</text>
</comment>
<dbReference type="Proteomes" id="UP000248066">
    <property type="component" value="Unassembled WGS sequence"/>
</dbReference>
<organism evidence="5 6">
    <name type="scientific">Alteribacter lacisalsi</name>
    <dbReference type="NCBI Taxonomy" id="2045244"/>
    <lineage>
        <taxon>Bacteria</taxon>
        <taxon>Bacillati</taxon>
        <taxon>Bacillota</taxon>
        <taxon>Bacilli</taxon>
        <taxon>Bacillales</taxon>
        <taxon>Bacillaceae</taxon>
        <taxon>Alteribacter</taxon>
    </lineage>
</organism>
<dbReference type="SMART" id="SM00866">
    <property type="entry name" value="UTRA"/>
    <property type="match status" value="1"/>
</dbReference>
<dbReference type="InterPro" id="IPR028978">
    <property type="entry name" value="Chorismate_lyase_/UTRA_dom_sf"/>
</dbReference>
<keyword evidence="1" id="KW-0805">Transcription regulation</keyword>
<dbReference type="CDD" id="cd07377">
    <property type="entry name" value="WHTH_GntR"/>
    <property type="match status" value="1"/>
</dbReference>
<dbReference type="SMART" id="SM00345">
    <property type="entry name" value="HTH_GNTR"/>
    <property type="match status" value="1"/>
</dbReference>
<dbReference type="InterPro" id="IPR011663">
    <property type="entry name" value="UTRA"/>
</dbReference>
<dbReference type="GO" id="GO:0045892">
    <property type="term" value="P:negative regulation of DNA-templated transcription"/>
    <property type="evidence" value="ECO:0007669"/>
    <property type="project" value="TreeGrafter"/>
</dbReference>
<evidence type="ECO:0000256" key="2">
    <source>
        <dbReference type="ARBA" id="ARBA00023125"/>
    </source>
</evidence>
<dbReference type="PANTHER" id="PTHR44846">
    <property type="entry name" value="MANNOSYL-D-GLYCERATE TRANSPORT/METABOLISM SYSTEM REPRESSOR MNGR-RELATED"/>
    <property type="match status" value="1"/>
</dbReference>
<evidence type="ECO:0000313" key="5">
    <source>
        <dbReference type="EMBL" id="PYZ98072.1"/>
    </source>
</evidence>
<dbReference type="PRINTS" id="PR00035">
    <property type="entry name" value="HTHGNTR"/>
</dbReference>
<dbReference type="RefSeq" id="WP_110517779.1">
    <property type="nucleotide sequence ID" value="NZ_PDOF01000001.1"/>
</dbReference>
<dbReference type="SUPFAM" id="SSF64288">
    <property type="entry name" value="Chorismate lyase-like"/>
    <property type="match status" value="1"/>
</dbReference>
<dbReference type="Gene3D" id="3.40.1410.10">
    <property type="entry name" value="Chorismate lyase-like"/>
    <property type="match status" value="1"/>
</dbReference>
<dbReference type="Gene3D" id="1.10.10.10">
    <property type="entry name" value="Winged helix-like DNA-binding domain superfamily/Winged helix DNA-binding domain"/>
    <property type="match status" value="1"/>
</dbReference>
<gene>
    <name evidence="5" type="ORF">CR205_05605</name>
</gene>
<evidence type="ECO:0000256" key="3">
    <source>
        <dbReference type="ARBA" id="ARBA00023163"/>
    </source>
</evidence>
<dbReference type="InterPro" id="IPR050679">
    <property type="entry name" value="Bact_HTH_transcr_reg"/>
</dbReference>
<dbReference type="InterPro" id="IPR000524">
    <property type="entry name" value="Tscrpt_reg_HTH_GntR"/>
</dbReference>
<protein>
    <submittedName>
        <fullName evidence="5">GntR family transcriptional regulator</fullName>
    </submittedName>
</protein>
<keyword evidence="3" id="KW-0804">Transcription</keyword>
<dbReference type="Pfam" id="PF07702">
    <property type="entry name" value="UTRA"/>
    <property type="match status" value="1"/>
</dbReference>
<dbReference type="InterPro" id="IPR036390">
    <property type="entry name" value="WH_DNA-bd_sf"/>
</dbReference>
<dbReference type="Pfam" id="PF00392">
    <property type="entry name" value="GntR"/>
    <property type="match status" value="1"/>
</dbReference>
<name>A0A2W0HLZ1_9BACI</name>
<reference evidence="5 6" key="1">
    <citation type="submission" date="2017-10" db="EMBL/GenBank/DDBJ databases">
        <title>Bacillus sp. nov., a halophilic bacterium isolated from a Yangshapao Lake.</title>
        <authorList>
            <person name="Wang H."/>
        </authorList>
    </citation>
    <scope>NUCLEOTIDE SEQUENCE [LARGE SCALE GENOMIC DNA]</scope>
    <source>
        <strain evidence="5 6">YSP-3</strain>
    </source>
</reference>
<dbReference type="PANTHER" id="PTHR44846:SF17">
    <property type="entry name" value="GNTR-FAMILY TRANSCRIPTIONAL REGULATOR"/>
    <property type="match status" value="1"/>
</dbReference>
<evidence type="ECO:0000259" key="4">
    <source>
        <dbReference type="PROSITE" id="PS50949"/>
    </source>
</evidence>
<dbReference type="GO" id="GO:0003700">
    <property type="term" value="F:DNA-binding transcription factor activity"/>
    <property type="evidence" value="ECO:0007669"/>
    <property type="project" value="InterPro"/>
</dbReference>
<keyword evidence="6" id="KW-1185">Reference proteome</keyword>
<feature type="domain" description="HTH gntR-type" evidence="4">
    <location>
        <begin position="7"/>
        <end position="75"/>
    </location>
</feature>
<sequence length="239" mass="27258">MIKSDQRPLYLQVIDRIKSDIENGHYEAGQRLPSEFELSRKLGVSRATLREALRMLEDESVIVRRHGVGTFISEKPLFTSGIEELNSVTDMIKGSQMEPGTVFLSASEALATEEDCRIFKDSSPGEMIVIERVRTADGQPVVYCLDRLPKKLLPDYTSRTEESIFTQLEASGTTISYAHTQIEPVGFHEKISGMLQCAEETSLLALKQMHYDYNEKPVLYSLNYFRADKFKFHVIRKRV</sequence>
<dbReference type="OrthoDB" id="149756at2"/>
<dbReference type="PROSITE" id="PS50949">
    <property type="entry name" value="HTH_GNTR"/>
    <property type="match status" value="1"/>
</dbReference>
<dbReference type="EMBL" id="PDOF01000001">
    <property type="protein sequence ID" value="PYZ98072.1"/>
    <property type="molecule type" value="Genomic_DNA"/>
</dbReference>
<evidence type="ECO:0000313" key="6">
    <source>
        <dbReference type="Proteomes" id="UP000248066"/>
    </source>
</evidence>
<dbReference type="SUPFAM" id="SSF46785">
    <property type="entry name" value="Winged helix' DNA-binding domain"/>
    <property type="match status" value="1"/>
</dbReference>
<dbReference type="InterPro" id="IPR036388">
    <property type="entry name" value="WH-like_DNA-bd_sf"/>
</dbReference>
<accession>A0A2W0HLZ1</accession>
<dbReference type="AlphaFoldDB" id="A0A2W0HLZ1"/>
<evidence type="ECO:0000256" key="1">
    <source>
        <dbReference type="ARBA" id="ARBA00023015"/>
    </source>
</evidence>
<dbReference type="GO" id="GO:0003677">
    <property type="term" value="F:DNA binding"/>
    <property type="evidence" value="ECO:0007669"/>
    <property type="project" value="UniProtKB-KW"/>
</dbReference>
<proteinExistence type="predicted"/>